<dbReference type="EMBL" id="APCD01000029">
    <property type="protein sequence ID" value="EMT44975.1"/>
    <property type="molecule type" value="Genomic_DNA"/>
</dbReference>
<reference evidence="2 3" key="1">
    <citation type="submission" date="2013-03" db="EMBL/GenBank/DDBJ databases">
        <title>Assembly of a new bacterial strain Anoxybacillus flavithermus AK1.</title>
        <authorList>
            <person name="Rajan I."/>
            <person name="PoliReddy D."/>
            <person name="Sugumar T."/>
            <person name="Rathinam K."/>
            <person name="Alqarawi S."/>
            <person name="Khalil A.B."/>
            <person name="Sivakumar N."/>
        </authorList>
    </citation>
    <scope>NUCLEOTIDE SEQUENCE [LARGE SCALE GENOMIC DNA]</scope>
    <source>
        <strain evidence="2 3">AK1</strain>
    </source>
</reference>
<reference evidence="2 3" key="2">
    <citation type="journal article" date="2015" name="Genome Announc.">
        <title>Genome Sequence of Anoxybacillus flavithermus Strain AK1, a Thermophile Isolated from a Hot Spring in Saudi Arabia.</title>
        <authorList>
            <person name="Khalil A."/>
            <person name="Sivakumar N."/>
            <person name="Qarawi S."/>
        </authorList>
    </citation>
    <scope>NUCLEOTIDE SEQUENCE [LARGE SCALE GENOMIC DNA]</scope>
    <source>
        <strain evidence="2 3">AK1</strain>
    </source>
</reference>
<proteinExistence type="predicted"/>
<dbReference type="Proteomes" id="UP000012085">
    <property type="component" value="Unassembled WGS sequence"/>
</dbReference>
<dbReference type="PATRIC" id="fig|1297581.3.peg.2524"/>
<dbReference type="AlphaFoldDB" id="M8DKQ2"/>
<comment type="caution">
    <text evidence="2">The sequence shown here is derived from an EMBL/GenBank/DDBJ whole genome shotgun (WGS) entry which is preliminary data.</text>
</comment>
<protein>
    <submittedName>
        <fullName evidence="2">Uncharacterized protein</fullName>
    </submittedName>
</protein>
<gene>
    <name evidence="2" type="ORF">H919_12483</name>
</gene>
<accession>M8DKQ2</accession>
<evidence type="ECO:0000313" key="2">
    <source>
        <dbReference type="EMBL" id="EMT44975.1"/>
    </source>
</evidence>
<name>M8DKQ2_9BACL</name>
<feature type="region of interest" description="Disordered" evidence="1">
    <location>
        <begin position="55"/>
        <end position="74"/>
    </location>
</feature>
<organism evidence="2 3">
    <name type="scientific">Anoxybacillus flavithermus AK1</name>
    <dbReference type="NCBI Taxonomy" id="1297581"/>
    <lineage>
        <taxon>Bacteria</taxon>
        <taxon>Bacillati</taxon>
        <taxon>Bacillota</taxon>
        <taxon>Bacilli</taxon>
        <taxon>Bacillales</taxon>
        <taxon>Anoxybacillaceae</taxon>
        <taxon>Anoxybacillus</taxon>
    </lineage>
</organism>
<sequence>MANGIIHRNKKGLILPFGDSLDARKDRLLEFEKQRLFIPRAFREKMAERGSMVGMKTPVMDIGQRSRKSLGSHGIDKMNEMLDDRFRQIKRQPQRHEKLVDSLMMCSSIHET</sequence>
<evidence type="ECO:0000313" key="3">
    <source>
        <dbReference type="Proteomes" id="UP000012085"/>
    </source>
</evidence>
<evidence type="ECO:0000256" key="1">
    <source>
        <dbReference type="SAM" id="MobiDB-lite"/>
    </source>
</evidence>